<dbReference type="Gramene" id="TRITD4Bv1G037330.1">
    <property type="protein sequence ID" value="TRITD4Bv1G037330.1"/>
    <property type="gene ID" value="TRITD4Bv1G037330"/>
</dbReference>
<reference evidence="1 2" key="1">
    <citation type="submission" date="2017-09" db="EMBL/GenBank/DDBJ databases">
        <authorList>
            <consortium name="International Durum Wheat Genome Sequencing Consortium (IDWGSC)"/>
            <person name="Milanesi L."/>
        </authorList>
    </citation>
    <scope>NUCLEOTIDE SEQUENCE [LARGE SCALE GENOMIC DNA]</scope>
    <source>
        <strain evidence="2">cv. Svevo</strain>
    </source>
</reference>
<organism evidence="1 2">
    <name type="scientific">Triticum turgidum subsp. durum</name>
    <name type="common">Durum wheat</name>
    <name type="synonym">Triticum durum</name>
    <dbReference type="NCBI Taxonomy" id="4567"/>
    <lineage>
        <taxon>Eukaryota</taxon>
        <taxon>Viridiplantae</taxon>
        <taxon>Streptophyta</taxon>
        <taxon>Embryophyta</taxon>
        <taxon>Tracheophyta</taxon>
        <taxon>Spermatophyta</taxon>
        <taxon>Magnoliopsida</taxon>
        <taxon>Liliopsida</taxon>
        <taxon>Poales</taxon>
        <taxon>Poaceae</taxon>
        <taxon>BOP clade</taxon>
        <taxon>Pooideae</taxon>
        <taxon>Triticodae</taxon>
        <taxon>Triticeae</taxon>
        <taxon>Triticinae</taxon>
        <taxon>Triticum</taxon>
    </lineage>
</organism>
<dbReference type="EMBL" id="LT934118">
    <property type="protein sequence ID" value="VAI03227.1"/>
    <property type="molecule type" value="Genomic_DNA"/>
</dbReference>
<dbReference type="AlphaFoldDB" id="A0A9R0W958"/>
<keyword evidence="2" id="KW-1185">Reference proteome</keyword>
<accession>A0A9R0W958</accession>
<dbReference type="Proteomes" id="UP000324705">
    <property type="component" value="Chromosome 4B"/>
</dbReference>
<evidence type="ECO:0000313" key="2">
    <source>
        <dbReference type="Proteomes" id="UP000324705"/>
    </source>
</evidence>
<evidence type="ECO:0000313" key="1">
    <source>
        <dbReference type="EMBL" id="VAI03227.1"/>
    </source>
</evidence>
<protein>
    <submittedName>
        <fullName evidence="1">Uncharacterized protein</fullName>
    </submittedName>
</protein>
<name>A0A9R0W958_TRITD</name>
<sequence length="184" mass="20475">MNRVVDRYIHASHYTIWICNFASKQASYLASSTMDEFTFPTVPGGQCKLAPFPPPWFVAAVAEEEEGDDGSGGGGAPWGRDEKMDMLWEDFNEELARAPPVCPLSPVSKGGGLMAMTMMKEAEWFYSDGDGDGDDGGVIEARKRTGSGRHMVVRRRRWSLLLMLRLLKKLFLVKKSRNGRTAPI</sequence>
<gene>
    <name evidence="1" type="ORF">TRITD_4Bv1G037330</name>
</gene>
<dbReference type="OMA" id="FNEELAC"/>
<dbReference type="PANTHER" id="PTHR34666">
    <property type="entry name" value="EXPRESSED PROTEIN"/>
    <property type="match status" value="1"/>
</dbReference>
<dbReference type="PANTHER" id="PTHR34666:SF8">
    <property type="entry name" value="EXPRESSED PROTEIN"/>
    <property type="match status" value="1"/>
</dbReference>
<proteinExistence type="predicted"/>